<dbReference type="PATRIC" id="fig|768706.3.peg.1303"/>
<evidence type="ECO:0000256" key="1">
    <source>
        <dbReference type="SAM" id="Phobius"/>
    </source>
</evidence>
<dbReference type="EMBL" id="CP003108">
    <property type="protein sequence ID" value="AET66981.1"/>
    <property type="molecule type" value="Genomic_DNA"/>
</dbReference>
<keyword evidence="1" id="KW-1133">Transmembrane helix</keyword>
<dbReference type="AlphaFoldDB" id="G7W5P3"/>
<evidence type="ECO:0000313" key="2">
    <source>
        <dbReference type="EMBL" id="AET66981.1"/>
    </source>
</evidence>
<dbReference type="STRING" id="768706.Desor_1319"/>
<proteinExistence type="predicted"/>
<dbReference type="KEGG" id="dor:Desor_1319"/>
<gene>
    <name evidence="2" type="ordered locus">Desor_1319</name>
</gene>
<sequence>MLRINEYSEEQLSVLRERDRREYIFKILGIISAIIMALFL</sequence>
<dbReference type="RefSeq" id="WP_014183802.1">
    <property type="nucleotide sequence ID" value="NC_016584.1"/>
</dbReference>
<evidence type="ECO:0000313" key="3">
    <source>
        <dbReference type="Proteomes" id="UP000006346"/>
    </source>
</evidence>
<dbReference type="Proteomes" id="UP000006346">
    <property type="component" value="Chromosome"/>
</dbReference>
<organism evidence="2 3">
    <name type="scientific">Desulfosporosinus orientis (strain ATCC 19365 / DSM 765 / NCIMB 8382 / VKM B-1628 / Singapore I)</name>
    <name type="common">Desulfotomaculum orientis</name>
    <dbReference type="NCBI Taxonomy" id="768706"/>
    <lineage>
        <taxon>Bacteria</taxon>
        <taxon>Bacillati</taxon>
        <taxon>Bacillota</taxon>
        <taxon>Clostridia</taxon>
        <taxon>Eubacteriales</taxon>
        <taxon>Desulfitobacteriaceae</taxon>
        <taxon>Desulfosporosinus</taxon>
    </lineage>
</organism>
<dbReference type="HOGENOM" id="CLU_3288530_0_0_9"/>
<feature type="transmembrane region" description="Helical" evidence="1">
    <location>
        <begin position="23"/>
        <end position="39"/>
    </location>
</feature>
<keyword evidence="1" id="KW-0472">Membrane</keyword>
<name>G7W5P3_DESOD</name>
<keyword evidence="3" id="KW-1185">Reference proteome</keyword>
<reference evidence="2 3" key="2">
    <citation type="journal article" date="2012" name="J. Bacteriol.">
        <title>Complete genome sequences of Desulfosporosinus orientis DSM765T, Desulfosporosinus youngiae DSM17734T, Desulfosporosinus meridiei DSM13257T, and Desulfosporosinus acidiphilus DSM22704T.</title>
        <authorList>
            <person name="Pester M."/>
            <person name="Brambilla E."/>
            <person name="Alazard D."/>
            <person name="Rattei T."/>
            <person name="Weinmaier T."/>
            <person name="Han J."/>
            <person name="Lucas S."/>
            <person name="Lapidus A."/>
            <person name="Cheng J.F."/>
            <person name="Goodwin L."/>
            <person name="Pitluck S."/>
            <person name="Peters L."/>
            <person name="Ovchinnikova G."/>
            <person name="Teshima H."/>
            <person name="Detter J.C."/>
            <person name="Han C.S."/>
            <person name="Tapia R."/>
            <person name="Land M.L."/>
            <person name="Hauser L."/>
            <person name="Kyrpides N.C."/>
            <person name="Ivanova N.N."/>
            <person name="Pagani I."/>
            <person name="Huntmann M."/>
            <person name="Wei C.L."/>
            <person name="Davenport K.W."/>
            <person name="Daligault H."/>
            <person name="Chain P.S."/>
            <person name="Chen A."/>
            <person name="Mavromatis K."/>
            <person name="Markowitz V."/>
            <person name="Szeto E."/>
            <person name="Mikhailova N."/>
            <person name="Pati A."/>
            <person name="Wagner M."/>
            <person name="Woyke T."/>
            <person name="Ollivier B."/>
            <person name="Klenk H.P."/>
            <person name="Spring S."/>
            <person name="Loy A."/>
        </authorList>
    </citation>
    <scope>NUCLEOTIDE SEQUENCE [LARGE SCALE GENOMIC DNA]</scope>
    <source>
        <strain evidence="3">ATCC 19365 / DSM 765 / NCIMB 8382 / VKM B-1628</strain>
    </source>
</reference>
<protein>
    <submittedName>
        <fullName evidence="2">Uncharacterized protein</fullName>
    </submittedName>
</protein>
<accession>G7W5P3</accession>
<keyword evidence="1" id="KW-0812">Transmembrane</keyword>
<reference evidence="3" key="1">
    <citation type="submission" date="2011-11" db="EMBL/GenBank/DDBJ databases">
        <title>Complete sequence of Desulfosporosinus orientis DSM 765.</title>
        <authorList>
            <person name="Lucas S."/>
            <person name="Han J."/>
            <person name="Lapidus A."/>
            <person name="Cheng J.-F."/>
            <person name="Goodwin L."/>
            <person name="Pitluck S."/>
            <person name="Peters L."/>
            <person name="Ovchinnikova G."/>
            <person name="Teshima H."/>
            <person name="Detter J.C."/>
            <person name="Han C."/>
            <person name="Tapia R."/>
            <person name="Land M."/>
            <person name="Hauser L."/>
            <person name="Kyrpides N."/>
            <person name="Ivanova N."/>
            <person name="Pagani I."/>
            <person name="Pester M."/>
            <person name="Spring S."/>
            <person name="Ollivier B."/>
            <person name="Rattei T."/>
            <person name="Klenk H.-P."/>
            <person name="Wagner M."/>
            <person name="Loy A."/>
            <person name="Woyke T."/>
        </authorList>
    </citation>
    <scope>NUCLEOTIDE SEQUENCE [LARGE SCALE GENOMIC DNA]</scope>
    <source>
        <strain evidence="3">ATCC 19365 / DSM 765 / NCIMB 8382 / VKM B-1628</strain>
    </source>
</reference>